<proteinExistence type="predicted"/>
<dbReference type="PANTHER" id="PTHR43244:SF1">
    <property type="entry name" value="5,10-METHYLENETETRAHYDROMETHANOPTERIN REDUCTASE"/>
    <property type="match status" value="1"/>
</dbReference>
<accession>A0ABD5PIW4</accession>
<evidence type="ECO:0000256" key="1">
    <source>
        <dbReference type="ARBA" id="ARBA00023002"/>
    </source>
</evidence>
<dbReference type="Gene3D" id="3.20.20.30">
    <property type="entry name" value="Luciferase-like domain"/>
    <property type="match status" value="1"/>
</dbReference>
<dbReference type="AlphaFoldDB" id="A0ABD5PIW4"/>
<gene>
    <name evidence="3" type="ORF">ACFO5R_00080</name>
</gene>
<protein>
    <submittedName>
        <fullName evidence="3">LLM class flavin-dependent oxidoreductase</fullName>
    </submittedName>
</protein>
<dbReference type="EMBL" id="JBHSFA010000001">
    <property type="protein sequence ID" value="MFC4540337.1"/>
    <property type="molecule type" value="Genomic_DNA"/>
</dbReference>
<dbReference type="PANTHER" id="PTHR43244">
    <property type="match status" value="1"/>
</dbReference>
<dbReference type="InterPro" id="IPR050564">
    <property type="entry name" value="F420-G6PD/mer"/>
</dbReference>
<organism evidence="3 4">
    <name type="scientific">Halosolutus amylolyticus</name>
    <dbReference type="NCBI Taxonomy" id="2932267"/>
    <lineage>
        <taxon>Archaea</taxon>
        <taxon>Methanobacteriati</taxon>
        <taxon>Methanobacteriota</taxon>
        <taxon>Stenosarchaea group</taxon>
        <taxon>Halobacteria</taxon>
        <taxon>Halobacteriales</taxon>
        <taxon>Natrialbaceae</taxon>
        <taxon>Halosolutus</taxon>
    </lineage>
</organism>
<keyword evidence="1" id="KW-0560">Oxidoreductase</keyword>
<evidence type="ECO:0000259" key="2">
    <source>
        <dbReference type="Pfam" id="PF00296"/>
    </source>
</evidence>
<dbReference type="Pfam" id="PF00296">
    <property type="entry name" value="Bac_luciferase"/>
    <property type="match status" value="1"/>
</dbReference>
<reference evidence="3 4" key="1">
    <citation type="journal article" date="2019" name="Int. J. Syst. Evol. Microbiol.">
        <title>The Global Catalogue of Microorganisms (GCM) 10K type strain sequencing project: providing services to taxonomists for standard genome sequencing and annotation.</title>
        <authorList>
            <consortium name="The Broad Institute Genomics Platform"/>
            <consortium name="The Broad Institute Genome Sequencing Center for Infectious Disease"/>
            <person name="Wu L."/>
            <person name="Ma J."/>
        </authorList>
    </citation>
    <scope>NUCLEOTIDE SEQUENCE [LARGE SCALE GENOMIC DNA]</scope>
    <source>
        <strain evidence="3 4">WLHS5</strain>
    </source>
</reference>
<comment type="caution">
    <text evidence="3">The sequence shown here is derived from an EMBL/GenBank/DDBJ whole genome shotgun (WGS) entry which is preliminary data.</text>
</comment>
<dbReference type="GO" id="GO:0016491">
    <property type="term" value="F:oxidoreductase activity"/>
    <property type="evidence" value="ECO:0007669"/>
    <property type="project" value="UniProtKB-KW"/>
</dbReference>
<dbReference type="SUPFAM" id="SSF51679">
    <property type="entry name" value="Bacterial luciferase-like"/>
    <property type="match status" value="1"/>
</dbReference>
<dbReference type="RefSeq" id="WP_250142383.1">
    <property type="nucleotide sequence ID" value="NZ_JALIQP010000007.1"/>
</dbReference>
<dbReference type="Proteomes" id="UP001595898">
    <property type="component" value="Unassembled WGS sequence"/>
</dbReference>
<dbReference type="InterPro" id="IPR011251">
    <property type="entry name" value="Luciferase-like_dom"/>
</dbReference>
<dbReference type="InterPro" id="IPR036661">
    <property type="entry name" value="Luciferase-like_sf"/>
</dbReference>
<name>A0ABD5PIW4_9EURY</name>
<sequence>MKIGISFPSFARDEFAVPPERLKQFAQTVEENGFGGLWMPEHLVRPPTYKTSFMDPLTTVAEMAGATERLPLGTGILILPLRNPVLLAKRVATVQYLSSCRVTLGVGLGYNEAEFDSANVPFEERSSRFTEGIELLYRLLHEEEVTFDGDYYQVENLTITPRLNRPPEILLAGSGVDREDGSRFVPMAIKERMRFADGWLAPGLTADELEHDWKAFASYLKSENEDPAAYAKLAVSYTHLVPNADTELAKERQLKVYQQHTTWPKEHYEENYIIGSIEDVRDGLKEYEKQGFDQVIALTSAHDLDGLDRQLDLWPRHYPEYF</sequence>
<evidence type="ECO:0000313" key="4">
    <source>
        <dbReference type="Proteomes" id="UP001595898"/>
    </source>
</evidence>
<evidence type="ECO:0000313" key="3">
    <source>
        <dbReference type="EMBL" id="MFC4540337.1"/>
    </source>
</evidence>
<feature type="domain" description="Luciferase-like" evidence="2">
    <location>
        <begin position="1"/>
        <end position="257"/>
    </location>
</feature>
<keyword evidence="4" id="KW-1185">Reference proteome</keyword>